<proteinExistence type="predicted"/>
<dbReference type="InterPro" id="IPR050834">
    <property type="entry name" value="Glycosyltransf_2"/>
</dbReference>
<keyword evidence="3" id="KW-0328">Glycosyltransferase</keyword>
<dbReference type="InterPro" id="IPR001173">
    <property type="entry name" value="Glyco_trans_2-like"/>
</dbReference>
<keyword evidence="1" id="KW-0812">Transmembrane</keyword>
<dbReference type="AlphaFoldDB" id="A0A0B0ELB7"/>
<dbReference type="GO" id="GO:0016757">
    <property type="term" value="F:glycosyltransferase activity"/>
    <property type="evidence" value="ECO:0007669"/>
    <property type="project" value="UniProtKB-KW"/>
</dbReference>
<dbReference type="Gene3D" id="3.90.550.10">
    <property type="entry name" value="Spore Coat Polysaccharide Biosynthesis Protein SpsA, Chain A"/>
    <property type="match status" value="1"/>
</dbReference>
<evidence type="ECO:0000259" key="2">
    <source>
        <dbReference type="Pfam" id="PF00535"/>
    </source>
</evidence>
<protein>
    <submittedName>
        <fullName evidence="3">Family 2 glycosyltransferase SpsQ</fullName>
        <ecNumber evidence="3">2.4.1.-</ecNumber>
    </submittedName>
</protein>
<feature type="transmembrane region" description="Helical" evidence="1">
    <location>
        <begin position="247"/>
        <end position="267"/>
    </location>
</feature>
<gene>
    <name evidence="3" type="primary">spsQ_2</name>
    <name evidence="3" type="ORF">SCABRO_02700</name>
</gene>
<reference evidence="3 4" key="1">
    <citation type="submission" date="2014-10" db="EMBL/GenBank/DDBJ databases">
        <title>Draft genome of anammox bacterium scalindua brodae, obtained using differential coverage binning of sequence data from two enrichment reactors.</title>
        <authorList>
            <person name="Speth D.R."/>
            <person name="Russ L."/>
            <person name="Kartal B."/>
            <person name="Op den Camp H.J."/>
            <person name="Dutilh B.E."/>
            <person name="Jetten M.S."/>
        </authorList>
    </citation>
    <scope>NUCLEOTIDE SEQUENCE [LARGE SCALE GENOMIC DNA]</scope>
    <source>
        <strain evidence="3">RU1</strain>
    </source>
</reference>
<keyword evidence="3" id="KW-0808">Transferase</keyword>
<feature type="domain" description="Glycosyltransferase 2-like" evidence="2">
    <location>
        <begin position="4"/>
        <end position="109"/>
    </location>
</feature>
<accession>A0A0B0ELB7</accession>
<dbReference type="eggNOG" id="COG1216">
    <property type="taxonomic scope" value="Bacteria"/>
</dbReference>
<organism evidence="3 4">
    <name type="scientific">Candidatus Scalindua brodae</name>
    <dbReference type="NCBI Taxonomy" id="237368"/>
    <lineage>
        <taxon>Bacteria</taxon>
        <taxon>Pseudomonadati</taxon>
        <taxon>Planctomycetota</taxon>
        <taxon>Candidatus Brocadiia</taxon>
        <taxon>Candidatus Brocadiales</taxon>
        <taxon>Candidatus Scalinduaceae</taxon>
        <taxon>Candidatus Scalindua</taxon>
    </lineage>
</organism>
<dbReference type="Pfam" id="PF00535">
    <property type="entry name" value="Glycos_transf_2"/>
    <property type="match status" value="1"/>
</dbReference>
<evidence type="ECO:0000313" key="3">
    <source>
        <dbReference type="EMBL" id="KHE91490.1"/>
    </source>
</evidence>
<dbReference type="PANTHER" id="PTHR43685">
    <property type="entry name" value="GLYCOSYLTRANSFERASE"/>
    <property type="match status" value="1"/>
</dbReference>
<comment type="caution">
    <text evidence="3">The sequence shown here is derived from an EMBL/GenBank/DDBJ whole genome shotgun (WGS) entry which is preliminary data.</text>
</comment>
<dbReference type="Proteomes" id="UP000030652">
    <property type="component" value="Unassembled WGS sequence"/>
</dbReference>
<sequence>MNVSVIITCFNEEKNIKECLSTLVLQTYPDDKYEIIVSDGGSIDRTQNIVNELKQAFHNIKLVVETKKGTAAGRNAGVKAAKHDYIAFIDADCEAPQNWLETLVGQYQDIQLTDKKVIAVGGTNIPPENANGFLQAIGIALDSYLGSFGSVQGRQFKKPMHVSSLSNLNVLYDKQKIIEVGYYDESLVSEAEDADINYRLFTAGNRFLFIPYSFVWHKMRPTPKTWLKNMFRYGKGRARLLKRYPQMWAVSFALPLLFIAAISTLFFTPFSNFFSLPAIYFPALLCFSLYMCIKKRHPELVLHVMLVYLIQHFGYAAGEVYGLLHTKVK</sequence>
<evidence type="ECO:0000313" key="4">
    <source>
        <dbReference type="Proteomes" id="UP000030652"/>
    </source>
</evidence>
<keyword evidence="1" id="KW-0472">Membrane</keyword>
<dbReference type="SUPFAM" id="SSF53448">
    <property type="entry name" value="Nucleotide-diphospho-sugar transferases"/>
    <property type="match status" value="1"/>
</dbReference>
<feature type="transmembrane region" description="Helical" evidence="1">
    <location>
        <begin position="273"/>
        <end position="293"/>
    </location>
</feature>
<name>A0A0B0ELB7_9BACT</name>
<dbReference type="InterPro" id="IPR029044">
    <property type="entry name" value="Nucleotide-diphossugar_trans"/>
</dbReference>
<dbReference type="EC" id="2.4.1.-" evidence="3"/>
<feature type="transmembrane region" description="Helical" evidence="1">
    <location>
        <begin position="300"/>
        <end position="324"/>
    </location>
</feature>
<dbReference type="PANTHER" id="PTHR43685:SF2">
    <property type="entry name" value="GLYCOSYLTRANSFERASE 2-LIKE DOMAIN-CONTAINING PROTEIN"/>
    <property type="match status" value="1"/>
</dbReference>
<keyword evidence="1" id="KW-1133">Transmembrane helix</keyword>
<evidence type="ECO:0000256" key="1">
    <source>
        <dbReference type="SAM" id="Phobius"/>
    </source>
</evidence>
<dbReference type="EMBL" id="JRYO01000193">
    <property type="protein sequence ID" value="KHE91490.1"/>
    <property type="molecule type" value="Genomic_DNA"/>
</dbReference>